<dbReference type="PROSITE" id="PS50294">
    <property type="entry name" value="WD_REPEATS_REGION"/>
    <property type="match status" value="2"/>
</dbReference>
<dbReference type="CDD" id="cd00200">
    <property type="entry name" value="WD40"/>
    <property type="match status" value="1"/>
</dbReference>
<feature type="repeat" description="WD" evidence="8">
    <location>
        <begin position="6"/>
        <end position="47"/>
    </location>
</feature>
<feature type="repeat" description="WD" evidence="8">
    <location>
        <begin position="171"/>
        <end position="193"/>
    </location>
</feature>
<comment type="similarity">
    <text evidence="6">Belongs to the WD repeat STRAP family.</text>
</comment>
<keyword evidence="5" id="KW-0648">Protein biosynthesis</keyword>
<name>A0A6A7G0J2_9CRUS</name>
<dbReference type="SMART" id="SM00320">
    <property type="entry name" value="WD40"/>
    <property type="match status" value="6"/>
</dbReference>
<dbReference type="InterPro" id="IPR001680">
    <property type="entry name" value="WD40_rpt"/>
</dbReference>
<organism evidence="9">
    <name type="scientific">Hirondellea gigas</name>
    <dbReference type="NCBI Taxonomy" id="1518452"/>
    <lineage>
        <taxon>Eukaryota</taxon>
        <taxon>Metazoa</taxon>
        <taxon>Ecdysozoa</taxon>
        <taxon>Arthropoda</taxon>
        <taxon>Crustacea</taxon>
        <taxon>Multicrustacea</taxon>
        <taxon>Malacostraca</taxon>
        <taxon>Eumalacostraca</taxon>
        <taxon>Peracarida</taxon>
        <taxon>Amphipoda</taxon>
        <taxon>Amphilochidea</taxon>
        <taxon>Lysianassida</taxon>
        <taxon>Lysianassidira</taxon>
        <taxon>Lysianassoidea</taxon>
        <taxon>Lysianassidae</taxon>
        <taxon>Hirondellea</taxon>
    </lineage>
</organism>
<feature type="repeat" description="WD" evidence="8">
    <location>
        <begin position="194"/>
        <end position="235"/>
    </location>
</feature>
<dbReference type="AlphaFoldDB" id="A0A6A7G0J2"/>
<dbReference type="InterPro" id="IPR019775">
    <property type="entry name" value="WD40_repeat_CS"/>
</dbReference>
<evidence type="ECO:0000256" key="7">
    <source>
        <dbReference type="ARBA" id="ARBA00040390"/>
    </source>
</evidence>
<dbReference type="GO" id="GO:0003723">
    <property type="term" value="F:RNA binding"/>
    <property type="evidence" value="ECO:0007669"/>
    <property type="project" value="TreeGrafter"/>
</dbReference>
<dbReference type="InterPro" id="IPR015943">
    <property type="entry name" value="WD40/YVTN_repeat-like_dom_sf"/>
</dbReference>
<sequence length="337" mass="37558">MRPLLLHGHTRPITCVTYNQDGDLLFTAAKDKVPSVWHTSNGERLGTFSGHTGSVYYLDVNRNSTLLLSASADTTVRIWNVETGDQLSQFELQSAARCCKWSIGGRQVLAVQDNAMKQQTGVYIYNIDESLRTLNRYEKKNQNTDAVQFLTNDTIVGKLSRALWADVNRQVITSGDDGKLRRWDVETGKEIQSLLVSPSAINNLTLSPDRTMIITSNADHTARIYDTRTFELKKEFKSDRPINGAAISPIAPLVLMGGGQQAIHVTTSAAQSGKFETFYYHLIYEELLGSTKGHFGPINDLVMSPDGKGFASGGEDSYVRLHYFDEEFLNYCSNLDK</sequence>
<evidence type="ECO:0000256" key="5">
    <source>
        <dbReference type="ARBA" id="ARBA00022917"/>
    </source>
</evidence>
<keyword evidence="2 9" id="KW-0396">Initiation factor</keyword>
<feature type="repeat" description="WD" evidence="8">
    <location>
        <begin position="291"/>
        <end position="321"/>
    </location>
</feature>
<dbReference type="EMBL" id="IACT01005265">
    <property type="protein sequence ID" value="LAC24428.1"/>
    <property type="molecule type" value="mRNA"/>
</dbReference>
<protein>
    <recommendedName>
        <fullName evidence="7">Serine-threonine kinase receptor-associated protein</fullName>
    </recommendedName>
</protein>
<evidence type="ECO:0000256" key="4">
    <source>
        <dbReference type="ARBA" id="ARBA00022737"/>
    </source>
</evidence>
<dbReference type="InterPro" id="IPR036322">
    <property type="entry name" value="WD40_repeat_dom_sf"/>
</dbReference>
<proteinExistence type="evidence at transcript level"/>
<evidence type="ECO:0000256" key="6">
    <source>
        <dbReference type="ARBA" id="ARBA00038394"/>
    </source>
</evidence>
<reference evidence="9" key="1">
    <citation type="submission" date="2017-11" db="EMBL/GenBank/DDBJ databases">
        <title>The sensing device of the deep-sea amphipod.</title>
        <authorList>
            <person name="Kobayashi H."/>
            <person name="Nagahama T."/>
            <person name="Arai W."/>
            <person name="Sasagawa Y."/>
            <person name="Umeda M."/>
            <person name="Hayashi T."/>
            <person name="Nikaido I."/>
            <person name="Watanabe H."/>
            <person name="Oguri K."/>
            <person name="Kitazato H."/>
            <person name="Fujioka K."/>
            <person name="Kido Y."/>
            <person name="Takami H."/>
        </authorList>
    </citation>
    <scope>NUCLEOTIDE SEQUENCE</scope>
    <source>
        <tissue evidence="9">Whole body</tissue>
    </source>
</reference>
<evidence type="ECO:0000256" key="3">
    <source>
        <dbReference type="ARBA" id="ARBA00022574"/>
    </source>
</evidence>
<dbReference type="GO" id="GO:0002183">
    <property type="term" value="P:cytoplasmic translational initiation"/>
    <property type="evidence" value="ECO:0007669"/>
    <property type="project" value="TreeGrafter"/>
</dbReference>
<dbReference type="Pfam" id="PF24805">
    <property type="entry name" value="EIF3I"/>
    <property type="match status" value="1"/>
</dbReference>
<keyword evidence="4" id="KW-0677">Repeat</keyword>
<dbReference type="PROSITE" id="PS50082">
    <property type="entry name" value="WD_REPEATS_2"/>
    <property type="match status" value="5"/>
</dbReference>
<dbReference type="PANTHER" id="PTHR19877:SF1">
    <property type="entry name" value="EUKARYOTIC TRANSLATION INITIATION FACTOR 3 SUBUNIT I"/>
    <property type="match status" value="1"/>
</dbReference>
<evidence type="ECO:0000256" key="1">
    <source>
        <dbReference type="ARBA" id="ARBA00022490"/>
    </source>
</evidence>
<dbReference type="InterPro" id="IPR027525">
    <property type="entry name" value="eIF3i"/>
</dbReference>
<feature type="repeat" description="WD" evidence="8">
    <location>
        <begin position="48"/>
        <end position="89"/>
    </location>
</feature>
<dbReference type="GO" id="GO:0003743">
    <property type="term" value="F:translation initiation factor activity"/>
    <property type="evidence" value="ECO:0007669"/>
    <property type="project" value="UniProtKB-KW"/>
</dbReference>
<evidence type="ECO:0000256" key="8">
    <source>
        <dbReference type="PROSITE-ProRule" id="PRU00221"/>
    </source>
</evidence>
<dbReference type="Gene3D" id="2.130.10.10">
    <property type="entry name" value="YVTN repeat-like/Quinoprotein amine dehydrogenase"/>
    <property type="match status" value="1"/>
</dbReference>
<dbReference type="GO" id="GO:0071541">
    <property type="term" value="C:eukaryotic translation initiation factor 3 complex, eIF3m"/>
    <property type="evidence" value="ECO:0007669"/>
    <property type="project" value="TreeGrafter"/>
</dbReference>
<accession>A0A6A7G0J2</accession>
<dbReference type="PANTHER" id="PTHR19877">
    <property type="entry name" value="EUKARYOTIC TRANSLATION INITIATION FACTOR 3 SUBUNIT I"/>
    <property type="match status" value="1"/>
</dbReference>
<keyword evidence="3 8" id="KW-0853">WD repeat</keyword>
<dbReference type="SUPFAM" id="SSF50978">
    <property type="entry name" value="WD40 repeat-like"/>
    <property type="match status" value="1"/>
</dbReference>
<evidence type="ECO:0000313" key="9">
    <source>
        <dbReference type="EMBL" id="LAC24428.1"/>
    </source>
</evidence>
<evidence type="ECO:0000256" key="2">
    <source>
        <dbReference type="ARBA" id="ARBA00022540"/>
    </source>
</evidence>
<dbReference type="PROSITE" id="PS00678">
    <property type="entry name" value="WD_REPEATS_1"/>
    <property type="match status" value="1"/>
</dbReference>
<keyword evidence="1" id="KW-0963">Cytoplasm</keyword>